<evidence type="ECO:0000313" key="2">
    <source>
        <dbReference type="Proteomes" id="UP000034894"/>
    </source>
</evidence>
<dbReference type="STRING" id="1618443.UV73_C0008G0029"/>
<evidence type="ECO:0008006" key="3">
    <source>
        <dbReference type="Google" id="ProtNLM"/>
    </source>
</evidence>
<proteinExistence type="predicted"/>
<accession>A0A0G1DII7</accession>
<dbReference type="EMBL" id="LCFP01000008">
    <property type="protein sequence ID" value="KKS97509.1"/>
    <property type="molecule type" value="Genomic_DNA"/>
</dbReference>
<dbReference type="Proteomes" id="UP000034894">
    <property type="component" value="Unassembled WGS sequence"/>
</dbReference>
<sequence length="89" mass="10202">MTMDYISTTDLRSKTARLVDTLRKGGEVVLVHRSKVIGRIKPTDKESITFDFASFQKLAGRLKLPTLTYKQIKSRYSAYLKKKYGKNLS</sequence>
<name>A0A0G1DII7_9BACT</name>
<evidence type="ECO:0000313" key="1">
    <source>
        <dbReference type="EMBL" id="KKS97509.1"/>
    </source>
</evidence>
<organism evidence="1 2">
    <name type="scientific">Candidatus Gottesmanbacteria bacterium GW2011_GWA2_43_14</name>
    <dbReference type="NCBI Taxonomy" id="1618443"/>
    <lineage>
        <taxon>Bacteria</taxon>
        <taxon>Candidatus Gottesmaniibacteriota</taxon>
    </lineage>
</organism>
<protein>
    <recommendedName>
        <fullName evidence="3">Antitoxin</fullName>
    </recommendedName>
</protein>
<comment type="caution">
    <text evidence="1">The sequence shown here is derived from an EMBL/GenBank/DDBJ whole genome shotgun (WGS) entry which is preliminary data.</text>
</comment>
<dbReference type="AlphaFoldDB" id="A0A0G1DII7"/>
<gene>
    <name evidence="1" type="ORF">UV73_C0008G0029</name>
</gene>
<reference evidence="1 2" key="1">
    <citation type="journal article" date="2015" name="Nature">
        <title>rRNA introns, odd ribosomes, and small enigmatic genomes across a large radiation of phyla.</title>
        <authorList>
            <person name="Brown C.T."/>
            <person name="Hug L.A."/>
            <person name="Thomas B.C."/>
            <person name="Sharon I."/>
            <person name="Castelle C.J."/>
            <person name="Singh A."/>
            <person name="Wilkins M.J."/>
            <person name="Williams K.H."/>
            <person name="Banfield J.F."/>
        </authorList>
    </citation>
    <scope>NUCLEOTIDE SEQUENCE [LARGE SCALE GENOMIC DNA]</scope>
</reference>